<protein>
    <submittedName>
        <fullName evidence="2">Glycosyltransferase</fullName>
    </submittedName>
</protein>
<dbReference type="AlphaFoldDB" id="A0A9W7KRF5"/>
<dbReference type="CDD" id="cd00761">
    <property type="entry name" value="Glyco_tranf_GTA_type"/>
    <property type="match status" value="1"/>
</dbReference>
<sequence length="658" mass="72192">MGDCTLTSVDPGIRIDVNAPEQIMCSDLLLRMEGRIFGDPPDGWQIVASGQVVPNLYKTAAGEQSAGTPFLIYVDVLQLLGAGALSERTATIDIAVRSGGELFASLSVPVDHAAIRSRLDAEAEVQRLALADGAFFDNQDLLELFIVTAQREREAENFEAALYLLDRVLSHYPGHKVAMTNRHLAEAEQFVHHALHAPNAFTPRTINPLLTMGLPAYDRPVETRQNLCVLVHQICQLDYDVEVIVSDNNMSSDNEVLINRIAEVFPFVRYRKNAFNVGVDQNVYQIYLEARGDFVYIIGDDDLLYPGALAKLMGVLSEQRDSKTNLLYFVPNLYYPNLRKLLRGNYSYAYTPNADLTLLSGDDAVRTFGVGLLRLSSLVFRRHTVNEAAQQYLIGYYVSPLALALSALTNGDCCVINDPIYAYRQQSGAASWSSKAQQIYYDWQPRLFIHMNQAGYFSAEATRTSLANIGIDYDAWLEKHDLQSARNSARVRFLRRRLVECVKGSPAPIDLLVERAAFEATVRSAESLACYAISDSRMLLHPSSVTATQLPIECVFSNVPAAPGGTLVAEVALSGEAFGAVQFLVTVEAADPPDLPALRGEYSVAPGGTAVITVPIPPSYDFVNIVLSTRMAPDAPNNHYASATFEAVRFVADTASGS</sequence>
<organism evidence="2 3">
    <name type="scientific">Roseomonas genomospecies 6</name>
    <dbReference type="NCBI Taxonomy" id="214106"/>
    <lineage>
        <taxon>Bacteria</taxon>
        <taxon>Pseudomonadati</taxon>
        <taxon>Pseudomonadota</taxon>
        <taxon>Alphaproteobacteria</taxon>
        <taxon>Acetobacterales</taxon>
        <taxon>Roseomonadaceae</taxon>
        <taxon>Roseomonas</taxon>
    </lineage>
</organism>
<dbReference type="RefSeq" id="WP_149470716.1">
    <property type="nucleotide sequence ID" value="NZ_QOKW01000018.1"/>
</dbReference>
<proteinExistence type="predicted"/>
<evidence type="ECO:0000313" key="3">
    <source>
        <dbReference type="Proteomes" id="UP000480854"/>
    </source>
</evidence>
<evidence type="ECO:0000259" key="1">
    <source>
        <dbReference type="Pfam" id="PF00535"/>
    </source>
</evidence>
<dbReference type="InterPro" id="IPR029044">
    <property type="entry name" value="Nucleotide-diphossugar_trans"/>
</dbReference>
<dbReference type="OrthoDB" id="9816424at2"/>
<dbReference type="Pfam" id="PF00535">
    <property type="entry name" value="Glycos_transf_2"/>
    <property type="match status" value="1"/>
</dbReference>
<gene>
    <name evidence="2" type="ORF">DS843_20575</name>
</gene>
<reference evidence="2 3" key="1">
    <citation type="submission" date="2018-07" db="EMBL/GenBank/DDBJ databases">
        <title>Genome sequence of Azospirillum sp. ATCC 49961.</title>
        <authorList>
            <person name="Sant'Anna F.H."/>
            <person name="Baldani J.I."/>
            <person name="Zilli J.E."/>
            <person name="Reis V.M."/>
            <person name="Hartmann A."/>
            <person name="Cruz L."/>
            <person name="de Souza E.M."/>
            <person name="de Oliveira Pedrosa F."/>
            <person name="Passaglia L.M.P."/>
        </authorList>
    </citation>
    <scope>NUCLEOTIDE SEQUENCE [LARGE SCALE GENOMIC DNA]</scope>
    <source>
        <strain evidence="2 3">ATCC 49961</strain>
    </source>
</reference>
<accession>A0A9W7KRF5</accession>
<keyword evidence="3" id="KW-1185">Reference proteome</keyword>
<feature type="domain" description="Glycosyltransferase 2-like" evidence="1">
    <location>
        <begin position="214"/>
        <end position="320"/>
    </location>
</feature>
<evidence type="ECO:0000313" key="2">
    <source>
        <dbReference type="EMBL" id="KAA0678251.1"/>
    </source>
</evidence>
<dbReference type="Gene3D" id="3.90.550.10">
    <property type="entry name" value="Spore Coat Polysaccharide Biosynthesis Protein SpsA, Chain A"/>
    <property type="match status" value="1"/>
</dbReference>
<dbReference type="EMBL" id="QOKW01000018">
    <property type="protein sequence ID" value="KAA0678251.1"/>
    <property type="molecule type" value="Genomic_DNA"/>
</dbReference>
<name>A0A9W7KRF5_9PROT</name>
<dbReference type="InterPro" id="IPR001173">
    <property type="entry name" value="Glyco_trans_2-like"/>
</dbReference>
<comment type="caution">
    <text evidence="2">The sequence shown here is derived from an EMBL/GenBank/DDBJ whole genome shotgun (WGS) entry which is preliminary data.</text>
</comment>
<dbReference type="SUPFAM" id="SSF53448">
    <property type="entry name" value="Nucleotide-diphospho-sugar transferases"/>
    <property type="match status" value="1"/>
</dbReference>
<dbReference type="Proteomes" id="UP000480854">
    <property type="component" value="Unassembled WGS sequence"/>
</dbReference>